<sequence>MNKSDGFAPLAFHVLDKNDNATKKRFRNAESKIFQTNNHPFVSFYKPISILGKKNGK</sequence>
<dbReference type="Proteomes" id="UP000031802">
    <property type="component" value="Unassembled WGS sequence"/>
</dbReference>
<gene>
    <name evidence="1" type="ORF">DI53_3482</name>
</gene>
<protein>
    <submittedName>
        <fullName evidence="1">Uncharacterized protein</fullName>
    </submittedName>
</protein>
<evidence type="ECO:0000313" key="2">
    <source>
        <dbReference type="Proteomes" id="UP000031802"/>
    </source>
</evidence>
<reference evidence="1 2" key="2">
    <citation type="journal article" date="2015" name="PLoS ONE">
        <title>Whole-Genome Optical Mapping and Finished Genome Sequence of Sphingobacterium deserti sp. nov., a New Species Isolated from the Western Desert of China.</title>
        <authorList>
            <person name="Teng C."/>
            <person name="Zhou Z."/>
            <person name="Molnar I."/>
            <person name="Li X."/>
            <person name="Tang R."/>
            <person name="Chen M."/>
            <person name="Wang L."/>
            <person name="Su S."/>
            <person name="Zhang W."/>
            <person name="Lin M."/>
        </authorList>
    </citation>
    <scope>NUCLEOTIDE SEQUENCE [LARGE SCALE GENOMIC DNA]</scope>
    <source>
        <strain evidence="2">ACCC05744</strain>
    </source>
</reference>
<reference evidence="2" key="1">
    <citation type="submission" date="2014-04" db="EMBL/GenBank/DDBJ databases">
        <title>Whole-Genome optical mapping and complete genome sequence of Sphingobacterium deserti sp. nov., a new spaces isolated from desert in the west of China.</title>
        <authorList>
            <person name="Teng C."/>
            <person name="Zhou Z."/>
            <person name="Li X."/>
            <person name="Chen M."/>
            <person name="Lin M."/>
            <person name="Wang L."/>
            <person name="Su S."/>
            <person name="Zhang C."/>
            <person name="Zhang W."/>
        </authorList>
    </citation>
    <scope>NUCLEOTIDE SEQUENCE [LARGE SCALE GENOMIC DNA]</scope>
    <source>
        <strain evidence="2">ACCC05744</strain>
    </source>
</reference>
<dbReference type="EMBL" id="JJMU01000065">
    <property type="protein sequence ID" value="KGE12743.1"/>
    <property type="molecule type" value="Genomic_DNA"/>
</dbReference>
<dbReference type="AlphaFoldDB" id="A0A0B8T1X9"/>
<accession>A0A0B8T1X9</accession>
<dbReference type="STRING" id="1229276.DI53_3482"/>
<organism evidence="1 2">
    <name type="scientific">Sphingobacterium deserti</name>
    <dbReference type="NCBI Taxonomy" id="1229276"/>
    <lineage>
        <taxon>Bacteria</taxon>
        <taxon>Pseudomonadati</taxon>
        <taxon>Bacteroidota</taxon>
        <taxon>Sphingobacteriia</taxon>
        <taxon>Sphingobacteriales</taxon>
        <taxon>Sphingobacteriaceae</taxon>
        <taxon>Sphingobacterium</taxon>
    </lineage>
</organism>
<proteinExistence type="predicted"/>
<evidence type="ECO:0000313" key="1">
    <source>
        <dbReference type="EMBL" id="KGE12743.1"/>
    </source>
</evidence>
<keyword evidence="2" id="KW-1185">Reference proteome</keyword>
<comment type="caution">
    <text evidence="1">The sequence shown here is derived from an EMBL/GenBank/DDBJ whole genome shotgun (WGS) entry which is preliminary data.</text>
</comment>
<name>A0A0B8T1X9_9SPHI</name>